<keyword evidence="2" id="KW-1185">Reference proteome</keyword>
<sequence length="61" mass="6911">MTHWSNITLCSSHFTGLTSTDMMTMYMYRSVGEFAALAITENMLIQWCLAIAELIVMDFAP</sequence>
<evidence type="ECO:0000313" key="1">
    <source>
        <dbReference type="EMBL" id="MPC19771.1"/>
    </source>
</evidence>
<evidence type="ECO:0000313" key="2">
    <source>
        <dbReference type="Proteomes" id="UP000324222"/>
    </source>
</evidence>
<organism evidence="1 2">
    <name type="scientific">Portunus trituberculatus</name>
    <name type="common">Swimming crab</name>
    <name type="synonym">Neptunus trituberculatus</name>
    <dbReference type="NCBI Taxonomy" id="210409"/>
    <lineage>
        <taxon>Eukaryota</taxon>
        <taxon>Metazoa</taxon>
        <taxon>Ecdysozoa</taxon>
        <taxon>Arthropoda</taxon>
        <taxon>Crustacea</taxon>
        <taxon>Multicrustacea</taxon>
        <taxon>Malacostraca</taxon>
        <taxon>Eumalacostraca</taxon>
        <taxon>Eucarida</taxon>
        <taxon>Decapoda</taxon>
        <taxon>Pleocyemata</taxon>
        <taxon>Brachyura</taxon>
        <taxon>Eubrachyura</taxon>
        <taxon>Portunoidea</taxon>
        <taxon>Portunidae</taxon>
        <taxon>Portuninae</taxon>
        <taxon>Portunus</taxon>
    </lineage>
</organism>
<proteinExistence type="predicted"/>
<accession>A0A5B7DEE2</accession>
<dbReference type="AlphaFoldDB" id="A0A5B7DEE2"/>
<dbReference type="Proteomes" id="UP000324222">
    <property type="component" value="Unassembled WGS sequence"/>
</dbReference>
<gene>
    <name evidence="1" type="ORF">E2C01_012698</name>
</gene>
<protein>
    <submittedName>
        <fullName evidence="1">Uncharacterized protein</fullName>
    </submittedName>
</protein>
<reference evidence="1 2" key="1">
    <citation type="submission" date="2019-05" db="EMBL/GenBank/DDBJ databases">
        <title>Another draft genome of Portunus trituberculatus and its Hox gene families provides insights of decapod evolution.</title>
        <authorList>
            <person name="Jeong J.-H."/>
            <person name="Song I."/>
            <person name="Kim S."/>
            <person name="Choi T."/>
            <person name="Kim D."/>
            <person name="Ryu S."/>
            <person name="Kim W."/>
        </authorList>
    </citation>
    <scope>NUCLEOTIDE SEQUENCE [LARGE SCALE GENOMIC DNA]</scope>
    <source>
        <tissue evidence="1">Muscle</tissue>
    </source>
</reference>
<name>A0A5B7DEE2_PORTR</name>
<comment type="caution">
    <text evidence="1">The sequence shown here is derived from an EMBL/GenBank/DDBJ whole genome shotgun (WGS) entry which is preliminary data.</text>
</comment>
<dbReference type="EMBL" id="VSRR010000802">
    <property type="protein sequence ID" value="MPC19771.1"/>
    <property type="molecule type" value="Genomic_DNA"/>
</dbReference>